<reference evidence="1 2" key="1">
    <citation type="submission" date="2024-09" db="EMBL/GenBank/DDBJ databases">
        <authorList>
            <person name="Sun Q."/>
            <person name="Mori K."/>
        </authorList>
    </citation>
    <scope>NUCLEOTIDE SEQUENCE [LARGE SCALE GENOMIC DNA]</scope>
    <source>
        <strain evidence="1 2">JCM 13852</strain>
    </source>
</reference>
<dbReference type="EMBL" id="JBHMBK010000006">
    <property type="protein sequence ID" value="MFB9684656.1"/>
    <property type="molecule type" value="Genomic_DNA"/>
</dbReference>
<dbReference type="RefSeq" id="WP_378191658.1">
    <property type="nucleotide sequence ID" value="NZ_JBHMBK010000006.1"/>
</dbReference>
<proteinExistence type="predicted"/>
<evidence type="ECO:0000313" key="1">
    <source>
        <dbReference type="EMBL" id="MFB9684656.1"/>
    </source>
</evidence>
<evidence type="ECO:0000313" key="2">
    <source>
        <dbReference type="Proteomes" id="UP001589535"/>
    </source>
</evidence>
<keyword evidence="2" id="KW-1185">Reference proteome</keyword>
<gene>
    <name evidence="1" type="ORF">ACFFTO_10730</name>
</gene>
<protein>
    <submittedName>
        <fullName evidence="1">Transcriptional regulator</fullName>
    </submittedName>
</protein>
<dbReference type="SUPFAM" id="SSF110849">
    <property type="entry name" value="ParB/Sulfiredoxin"/>
    <property type="match status" value="1"/>
</dbReference>
<dbReference type="Proteomes" id="UP001589535">
    <property type="component" value="Unassembled WGS sequence"/>
</dbReference>
<organism evidence="1 2">
    <name type="scientific">Amycolatopsis plumensis</name>
    <dbReference type="NCBI Taxonomy" id="236508"/>
    <lineage>
        <taxon>Bacteria</taxon>
        <taxon>Bacillati</taxon>
        <taxon>Actinomycetota</taxon>
        <taxon>Actinomycetes</taxon>
        <taxon>Pseudonocardiales</taxon>
        <taxon>Pseudonocardiaceae</taxon>
        <taxon>Amycolatopsis</taxon>
    </lineage>
</organism>
<name>A0ABV5U0L5_9PSEU</name>
<sequence length="468" mass="52345">MIKDYGRPPRADENRAVVERRLQEVSARSGARETQSVEWRGNQVHLDVIQMTVGDLYYNPATHRVRAQRSHDPKLDQLVESDPWSTESQEYLGYLLQALPVDPSKTDPAFEELLGSLKQYGQTDPGLITRDGILVNGNTRRAALLKVGGPQQPIRVAVLPASCDWSDIQDVELSLQLRREHRRDYSYINRLLAIDELVSQGVPLPVIASTFRTTVAACKQDQWVFSCIKSMVERSEVVGRQIPLIAFEDHQEKLKELHRRYQKDLASSTERAELTKEARLAAIMLGFSKTDVRFIESDFQSRYLQDKLPAVLEPKTAAAKVAIPGLGLAVKGASDKVEQARELTDTVLRARTEGKIAPGGEIDPSADDIAAVKEAVDSAIKLAGRTTQLRKKKQAVPDRLNSAKAEIDQCVTELVMSRASRALDEEAFNDALLSFRRSLRKLAVESVRTVEEQSEGVTWLRQVLELES</sequence>
<accession>A0ABV5U0L5</accession>
<comment type="caution">
    <text evidence="1">The sequence shown here is derived from an EMBL/GenBank/DDBJ whole genome shotgun (WGS) entry which is preliminary data.</text>
</comment>
<dbReference type="InterPro" id="IPR036086">
    <property type="entry name" value="ParB/Sulfiredoxin_sf"/>
</dbReference>